<reference evidence="1" key="1">
    <citation type="submission" date="2018-04" db="EMBL/GenBank/DDBJ databases">
        <title>Whole genome sequencing of Hypsizygus marmoreus.</title>
        <authorList>
            <person name="Choi I.-G."/>
            <person name="Min B."/>
            <person name="Kim J.-G."/>
            <person name="Kim S."/>
            <person name="Oh Y.-L."/>
            <person name="Kong W.-S."/>
            <person name="Park H."/>
            <person name="Jeong J."/>
            <person name="Song E.-S."/>
        </authorList>
    </citation>
    <scope>NUCLEOTIDE SEQUENCE [LARGE SCALE GENOMIC DNA]</scope>
    <source>
        <strain evidence="1">51987-8</strain>
    </source>
</reference>
<protein>
    <submittedName>
        <fullName evidence="1">Uncharacterized protein</fullName>
    </submittedName>
</protein>
<evidence type="ECO:0000313" key="1">
    <source>
        <dbReference type="EMBL" id="RDB26631.1"/>
    </source>
</evidence>
<dbReference type="InParanoid" id="A0A369JWB5"/>
<dbReference type="Proteomes" id="UP000076154">
    <property type="component" value="Unassembled WGS sequence"/>
</dbReference>
<comment type="caution">
    <text evidence="1">The sequence shown here is derived from an EMBL/GenBank/DDBJ whole genome shotgun (WGS) entry which is preliminary data.</text>
</comment>
<proteinExistence type="predicted"/>
<accession>A0A369JWB5</accession>
<gene>
    <name evidence="1" type="ORF">Hypma_005523</name>
</gene>
<sequence length="68" mass="7310">MLGTDSKLVVRTMRPLSKGALIQIKDFSTVAPGIDPITGISSVSAVLTLNNRTITLARTAQRQSQLRT</sequence>
<name>A0A369JWB5_HYPMA</name>
<keyword evidence="2" id="KW-1185">Reference proteome</keyword>
<dbReference type="AlphaFoldDB" id="A0A369JWB5"/>
<evidence type="ECO:0000313" key="2">
    <source>
        <dbReference type="Proteomes" id="UP000076154"/>
    </source>
</evidence>
<dbReference type="OrthoDB" id="5985073at2759"/>
<organism evidence="1 2">
    <name type="scientific">Hypsizygus marmoreus</name>
    <name type="common">White beech mushroom</name>
    <name type="synonym">Agaricus marmoreus</name>
    <dbReference type="NCBI Taxonomy" id="39966"/>
    <lineage>
        <taxon>Eukaryota</taxon>
        <taxon>Fungi</taxon>
        <taxon>Dikarya</taxon>
        <taxon>Basidiomycota</taxon>
        <taxon>Agaricomycotina</taxon>
        <taxon>Agaricomycetes</taxon>
        <taxon>Agaricomycetidae</taxon>
        <taxon>Agaricales</taxon>
        <taxon>Tricholomatineae</taxon>
        <taxon>Lyophyllaceae</taxon>
        <taxon>Hypsizygus</taxon>
    </lineage>
</organism>
<dbReference type="EMBL" id="LUEZ02000025">
    <property type="protein sequence ID" value="RDB26631.1"/>
    <property type="molecule type" value="Genomic_DNA"/>
</dbReference>